<feature type="transmembrane region" description="Helical" evidence="5">
    <location>
        <begin position="26"/>
        <end position="51"/>
    </location>
</feature>
<organism evidence="6 7">
    <name type="scientific">Roseinatronobacter alkalisoli</name>
    <dbReference type="NCBI Taxonomy" id="3028235"/>
    <lineage>
        <taxon>Bacteria</taxon>
        <taxon>Pseudomonadati</taxon>
        <taxon>Pseudomonadota</taxon>
        <taxon>Alphaproteobacteria</taxon>
        <taxon>Rhodobacterales</taxon>
        <taxon>Paracoccaceae</taxon>
        <taxon>Roseinatronobacter</taxon>
    </lineage>
</organism>
<dbReference type="InterPro" id="IPR004254">
    <property type="entry name" value="AdipoR/HlyIII-related"/>
</dbReference>
<feature type="transmembrane region" description="Helical" evidence="5">
    <location>
        <begin position="58"/>
        <end position="80"/>
    </location>
</feature>
<name>A0ABT5T964_9RHOB</name>
<evidence type="ECO:0000256" key="1">
    <source>
        <dbReference type="ARBA" id="ARBA00004141"/>
    </source>
</evidence>
<feature type="transmembrane region" description="Helical" evidence="5">
    <location>
        <begin position="118"/>
        <end position="138"/>
    </location>
</feature>
<keyword evidence="7" id="KW-1185">Reference proteome</keyword>
<keyword evidence="2 5" id="KW-0812">Transmembrane</keyword>
<evidence type="ECO:0000256" key="3">
    <source>
        <dbReference type="ARBA" id="ARBA00022989"/>
    </source>
</evidence>
<reference evidence="6" key="1">
    <citation type="submission" date="2023-02" db="EMBL/GenBank/DDBJ databases">
        <title>Description of Roseinatronobacter alkalisoli sp. nov., an alkaliphilic bacerium isolated from soda soil.</title>
        <authorList>
            <person name="Wei W."/>
        </authorList>
    </citation>
    <scope>NUCLEOTIDE SEQUENCE</scope>
    <source>
        <strain evidence="6">HJB301</strain>
    </source>
</reference>
<dbReference type="Pfam" id="PF03006">
    <property type="entry name" value="HlyIII"/>
    <property type="match status" value="1"/>
</dbReference>
<evidence type="ECO:0000256" key="2">
    <source>
        <dbReference type="ARBA" id="ARBA00022692"/>
    </source>
</evidence>
<accession>A0ABT5T964</accession>
<dbReference type="EMBL" id="JAQZSM010000003">
    <property type="protein sequence ID" value="MDD7970458.1"/>
    <property type="molecule type" value="Genomic_DNA"/>
</dbReference>
<sequence length="228" mass="25083">MSPLRYSRMLLRQRHHYTAAEQRMDAAIHVVGLVGVLVAVPLMIGAALFYSQGSDRPWTFLAVAVYGLAFMAMIGASALYNLTPGAGLNWLFRRLDHSAIYVKIAGTYTPFTLISGQGVWLMAGLWAAALCGVVLKCLSPERFHWPALVLYLGMGWVGVMILPQMLATLPLASVVLIIAGGLVYTLGVLFYLWTRLRFHYAIWHVFVLTASFLFYAAVMVLVVQGATA</sequence>
<comment type="caution">
    <text evidence="6">The sequence shown here is derived from an EMBL/GenBank/DDBJ whole genome shotgun (WGS) entry which is preliminary data.</text>
</comment>
<keyword evidence="4 5" id="KW-0472">Membrane</keyword>
<proteinExistence type="predicted"/>
<evidence type="ECO:0000313" key="7">
    <source>
        <dbReference type="Proteomes" id="UP001431784"/>
    </source>
</evidence>
<feature type="transmembrane region" description="Helical" evidence="5">
    <location>
        <begin position="145"/>
        <end position="165"/>
    </location>
</feature>
<evidence type="ECO:0000313" key="6">
    <source>
        <dbReference type="EMBL" id="MDD7970458.1"/>
    </source>
</evidence>
<gene>
    <name evidence="6" type="ORF">PUT78_05035</name>
</gene>
<evidence type="ECO:0000256" key="4">
    <source>
        <dbReference type="ARBA" id="ARBA00023136"/>
    </source>
</evidence>
<dbReference type="Proteomes" id="UP001431784">
    <property type="component" value="Unassembled WGS sequence"/>
</dbReference>
<feature type="transmembrane region" description="Helical" evidence="5">
    <location>
        <begin position="200"/>
        <end position="223"/>
    </location>
</feature>
<feature type="transmembrane region" description="Helical" evidence="5">
    <location>
        <begin position="171"/>
        <end position="193"/>
    </location>
</feature>
<protein>
    <submittedName>
        <fullName evidence="6">Hemolysin III family protein</fullName>
    </submittedName>
</protein>
<evidence type="ECO:0000256" key="5">
    <source>
        <dbReference type="SAM" id="Phobius"/>
    </source>
</evidence>
<dbReference type="PANTHER" id="PTHR20855">
    <property type="entry name" value="ADIPOR/PROGESTIN RECEPTOR-RELATED"/>
    <property type="match status" value="1"/>
</dbReference>
<comment type="subcellular location">
    <subcellularLocation>
        <location evidence="1">Membrane</location>
        <topology evidence="1">Multi-pass membrane protein</topology>
    </subcellularLocation>
</comment>
<keyword evidence="3 5" id="KW-1133">Transmembrane helix</keyword>
<dbReference type="PANTHER" id="PTHR20855:SF3">
    <property type="entry name" value="LD03007P"/>
    <property type="match status" value="1"/>
</dbReference>